<accession>A0ABQ9YL15</accession>
<name>A0ABQ9YL15_9EUKA</name>
<dbReference type="Pfam" id="PF04597">
    <property type="entry name" value="Ribophorin_I"/>
    <property type="match status" value="1"/>
</dbReference>
<keyword evidence="6" id="KW-0732">Signal</keyword>
<dbReference type="EMBL" id="JARBJD010000003">
    <property type="protein sequence ID" value="KAK2964356.1"/>
    <property type="molecule type" value="Genomic_DNA"/>
</dbReference>
<evidence type="ECO:0000256" key="1">
    <source>
        <dbReference type="ARBA" id="ARBA00002791"/>
    </source>
</evidence>
<evidence type="ECO:0000313" key="11">
    <source>
        <dbReference type="EMBL" id="KAK2964356.1"/>
    </source>
</evidence>
<evidence type="ECO:0000256" key="3">
    <source>
        <dbReference type="ARBA" id="ARBA00004922"/>
    </source>
</evidence>
<evidence type="ECO:0000256" key="10">
    <source>
        <dbReference type="RuleBase" id="RU361143"/>
    </source>
</evidence>
<comment type="function">
    <text evidence="1 10">Subunit of the oligosaccharyl transferase (OST) complex that catalyzes the initial transfer of a defined glycan (Glc(3)Man(9)GlcNAc(2) in eukaryotes) from the lipid carrier dolichol-pyrophosphate to an asparagine residue within an Asn-X-Ser/Thr consensus motif in nascent polypeptide chains, the first step in protein N-glycosylation. N-glycosylation occurs cotranslationally and the complex associates with the Sec61 complex at the channel-forming translocon complex that mediates protein translocation across the endoplasmic reticulum (ER). All subunits are required for a maximal enzyme activity.</text>
</comment>
<keyword evidence="9 10" id="KW-0472">Membrane</keyword>
<keyword evidence="12" id="KW-1185">Reference proteome</keyword>
<comment type="similarity">
    <text evidence="4 10">Belongs to the OST1 family.</text>
</comment>
<reference evidence="11 12" key="1">
    <citation type="journal article" date="2022" name="bioRxiv">
        <title>Genomics of Preaxostyla Flagellates Illuminates Evolutionary Transitions and the Path Towards Mitochondrial Loss.</title>
        <authorList>
            <person name="Novak L.V.F."/>
            <person name="Treitli S.C."/>
            <person name="Pyrih J."/>
            <person name="Halakuc P."/>
            <person name="Pipaliya S.V."/>
            <person name="Vacek V."/>
            <person name="Brzon O."/>
            <person name="Soukal P."/>
            <person name="Eme L."/>
            <person name="Dacks J.B."/>
            <person name="Karnkowska A."/>
            <person name="Elias M."/>
            <person name="Hampl V."/>
        </authorList>
    </citation>
    <scope>NUCLEOTIDE SEQUENCE [LARGE SCALE GENOMIC DNA]</scope>
    <source>
        <strain evidence="11">NAU3</strain>
        <tissue evidence="11">Gut</tissue>
    </source>
</reference>
<comment type="caution">
    <text evidence="11">The sequence shown here is derived from an EMBL/GenBank/DDBJ whole genome shotgun (WGS) entry which is preliminary data.</text>
</comment>
<evidence type="ECO:0000256" key="5">
    <source>
        <dbReference type="ARBA" id="ARBA00022692"/>
    </source>
</evidence>
<comment type="subcellular location">
    <subcellularLocation>
        <location evidence="2 10">Endoplasmic reticulum membrane</location>
        <topology evidence="2 10">Single-pass type I membrane protein</topology>
    </subcellularLocation>
</comment>
<keyword evidence="5 10" id="KW-0812">Transmembrane</keyword>
<evidence type="ECO:0000256" key="4">
    <source>
        <dbReference type="ARBA" id="ARBA00008905"/>
    </source>
</evidence>
<evidence type="ECO:0000256" key="9">
    <source>
        <dbReference type="ARBA" id="ARBA00023136"/>
    </source>
</evidence>
<gene>
    <name evidence="11" type="ORF">BLNAU_887</name>
</gene>
<keyword evidence="8 10" id="KW-1133">Transmembrane helix</keyword>
<keyword evidence="7 10" id="KW-0256">Endoplasmic reticulum</keyword>
<evidence type="ECO:0000313" key="12">
    <source>
        <dbReference type="Proteomes" id="UP001281761"/>
    </source>
</evidence>
<dbReference type="InterPro" id="IPR007676">
    <property type="entry name" value="Ribophorin_I"/>
</dbReference>
<evidence type="ECO:0000256" key="6">
    <source>
        <dbReference type="ARBA" id="ARBA00022729"/>
    </source>
</evidence>
<dbReference type="PANTHER" id="PTHR21049">
    <property type="entry name" value="RIBOPHORIN I"/>
    <property type="match status" value="1"/>
</dbReference>
<comment type="subunit">
    <text evidence="10">Component of the oligosaccharyltransferase (OST) complex.</text>
</comment>
<evidence type="ECO:0000256" key="7">
    <source>
        <dbReference type="ARBA" id="ARBA00022824"/>
    </source>
</evidence>
<evidence type="ECO:0000256" key="2">
    <source>
        <dbReference type="ARBA" id="ARBA00004115"/>
    </source>
</evidence>
<feature type="transmembrane region" description="Helical" evidence="10">
    <location>
        <begin position="518"/>
        <end position="535"/>
    </location>
</feature>
<sequence length="564" mass="64134">MFVLISLVCQSILASIVNDDIKREFDVKGDALFIRYTIDFHLEDQKPDGAFYDFFLEYPVVKLSMVSFTLNGLPLQATFVEDENMYRIQLPKSIDGDETVTLHANVIYVHVLEPRPRQHTQDETAFVELLGSLVFPSPYPTTADSIIVHIHTDTILSHSEELQINQDKGRCKSSNGDVEPNTKIPFSIRYANPSPLLTISRYTRDVTISHGTDCHVEETYGVKNAGSKLIGEFNKFKTMVTPPSDSNIVRKYNLNIPKSSTNLYYRDEIGNISTSTVHAFNWESNQTGYLEMELEPRFHLWGGWKSTFYTGWNVGLSEFKRARELVTTSIQTKPSFFYSDEQSEVDSFQNDKSFKTAALPAREHTLVVPLAASMTYTPANVGILRLALPEGAKNVRCWANGFGSYNAVPIELVYDEEENNEEWDKKVEAVRIGSEPSYWEELAGDLTFYKEKDRGTRSLNGMPLDTEGSYKGRKTFSAMDYLGRRTFLFRRHNAINAPMFETIVIEYDLPTVFLAHKPLILIGLLLLFYIGYVILSKFAGWFKSGPLSQALPENIVEPRKVKKN</sequence>
<dbReference type="PANTHER" id="PTHR21049:SF0">
    <property type="entry name" value="DOLICHYL-DIPHOSPHOOLIGOSACCHARIDE--PROTEIN GLYCOSYLTRANSFERASE SUBUNIT 1"/>
    <property type="match status" value="1"/>
</dbReference>
<organism evidence="11 12">
    <name type="scientific">Blattamonas nauphoetae</name>
    <dbReference type="NCBI Taxonomy" id="2049346"/>
    <lineage>
        <taxon>Eukaryota</taxon>
        <taxon>Metamonada</taxon>
        <taxon>Preaxostyla</taxon>
        <taxon>Oxymonadida</taxon>
        <taxon>Blattamonas</taxon>
    </lineage>
</organism>
<dbReference type="Proteomes" id="UP001281761">
    <property type="component" value="Unassembled WGS sequence"/>
</dbReference>
<comment type="pathway">
    <text evidence="3 10">Protein modification; protein glycosylation.</text>
</comment>
<protein>
    <recommendedName>
        <fullName evidence="10">Dolichyl-diphosphooligosaccharide--protein glycosyltransferase subunit 1</fullName>
    </recommendedName>
</protein>
<evidence type="ECO:0000256" key="8">
    <source>
        <dbReference type="ARBA" id="ARBA00022989"/>
    </source>
</evidence>
<proteinExistence type="inferred from homology"/>